<gene>
    <name evidence="1" type="ORF">Vretimale_15111</name>
</gene>
<comment type="caution">
    <text evidence="1">The sequence shown here is derived from an EMBL/GenBank/DDBJ whole genome shotgun (WGS) entry which is preliminary data.</text>
</comment>
<organism evidence="1 2">
    <name type="scientific">Volvox reticuliferus</name>
    <dbReference type="NCBI Taxonomy" id="1737510"/>
    <lineage>
        <taxon>Eukaryota</taxon>
        <taxon>Viridiplantae</taxon>
        <taxon>Chlorophyta</taxon>
        <taxon>core chlorophytes</taxon>
        <taxon>Chlorophyceae</taxon>
        <taxon>CS clade</taxon>
        <taxon>Chlamydomonadales</taxon>
        <taxon>Volvocaceae</taxon>
        <taxon>Volvox</taxon>
    </lineage>
</organism>
<proteinExistence type="predicted"/>
<name>A0A8J4GR58_9CHLO</name>
<reference evidence="1" key="1">
    <citation type="journal article" date="2021" name="Proc. Natl. Acad. Sci. U.S.A.">
        <title>Three genomes in the algal genus Volvox reveal the fate of a haploid sex-determining region after a transition to homothallism.</title>
        <authorList>
            <person name="Yamamoto K."/>
            <person name="Hamaji T."/>
            <person name="Kawai-Toyooka H."/>
            <person name="Matsuzaki R."/>
            <person name="Takahashi F."/>
            <person name="Nishimura Y."/>
            <person name="Kawachi M."/>
            <person name="Noguchi H."/>
            <person name="Minakuchi Y."/>
            <person name="Umen J.G."/>
            <person name="Toyoda A."/>
            <person name="Nozaki H."/>
        </authorList>
    </citation>
    <scope>NUCLEOTIDE SEQUENCE</scope>
    <source>
        <strain evidence="1">NIES-3785</strain>
    </source>
</reference>
<dbReference type="AlphaFoldDB" id="A0A8J4GR58"/>
<evidence type="ECO:0000313" key="1">
    <source>
        <dbReference type="EMBL" id="GIM11624.1"/>
    </source>
</evidence>
<accession>A0A8J4GR58</accession>
<dbReference type="Proteomes" id="UP000722791">
    <property type="component" value="Unassembled WGS sequence"/>
</dbReference>
<protein>
    <submittedName>
        <fullName evidence="1">Uncharacterized protein</fullName>
    </submittedName>
</protein>
<sequence>MRHPNPPQPYRSRAGSWAPARVGAGSCMISRLGSCVPGLDVHGQHMVVDASWVAARLGAGSCAGGRLVSCDWGLQSSARGWLLPQVRLGADSCMRRRLVKDACRAGVADS</sequence>
<evidence type="ECO:0000313" key="2">
    <source>
        <dbReference type="Proteomes" id="UP000722791"/>
    </source>
</evidence>
<dbReference type="EMBL" id="BNCQ01000040">
    <property type="protein sequence ID" value="GIM11624.1"/>
    <property type="molecule type" value="Genomic_DNA"/>
</dbReference>